<protein>
    <submittedName>
        <fullName evidence="2">Protein shisa-3 like</fullName>
    </submittedName>
</protein>
<name>A0AAW1BBD1_CROAD</name>
<evidence type="ECO:0000256" key="1">
    <source>
        <dbReference type="SAM" id="Phobius"/>
    </source>
</evidence>
<dbReference type="Proteomes" id="UP001474421">
    <property type="component" value="Unassembled WGS sequence"/>
</dbReference>
<keyword evidence="1" id="KW-0472">Membrane</keyword>
<evidence type="ECO:0000313" key="2">
    <source>
        <dbReference type="EMBL" id="KAK9399218.1"/>
    </source>
</evidence>
<accession>A0AAW1BBD1</accession>
<comment type="caution">
    <text evidence="2">The sequence shown here is derived from an EMBL/GenBank/DDBJ whole genome shotgun (WGS) entry which is preliminary data.</text>
</comment>
<gene>
    <name evidence="2" type="ORF">NXF25_014187</name>
</gene>
<evidence type="ECO:0000313" key="3">
    <source>
        <dbReference type="Proteomes" id="UP001474421"/>
    </source>
</evidence>
<dbReference type="AlphaFoldDB" id="A0AAW1BBD1"/>
<feature type="transmembrane region" description="Helical" evidence="1">
    <location>
        <begin position="6"/>
        <end position="30"/>
    </location>
</feature>
<proteinExistence type="predicted"/>
<sequence length="130" mass="13863">MEPTYVPFLIVGSIFIAFIFVGSFVAVYCCTCLRPKPTLQPPLRFSLRSYPMETLPMMLSSSNLRVLSRQSSPTARSAHPSGCLGHFSLVGPEPGSLETSSPPPYAAGCLPMGQLVNLAQSSGFVVPATP</sequence>
<reference evidence="2 3" key="1">
    <citation type="journal article" date="2024" name="Proc. Natl. Acad. Sci. U.S.A.">
        <title>The genetic regulatory architecture and epigenomic basis for age-related changes in rattlesnake venom.</title>
        <authorList>
            <person name="Hogan M.P."/>
            <person name="Holding M.L."/>
            <person name="Nystrom G.S."/>
            <person name="Colston T.J."/>
            <person name="Bartlett D.A."/>
            <person name="Mason A.J."/>
            <person name="Ellsworth S.A."/>
            <person name="Rautsaw R.M."/>
            <person name="Lawrence K.C."/>
            <person name="Strickland J.L."/>
            <person name="He B."/>
            <person name="Fraser P."/>
            <person name="Margres M.J."/>
            <person name="Gilbert D.M."/>
            <person name="Gibbs H.L."/>
            <person name="Parkinson C.L."/>
            <person name="Rokyta D.R."/>
        </authorList>
    </citation>
    <scope>NUCLEOTIDE SEQUENCE [LARGE SCALE GENOMIC DNA]</scope>
    <source>
        <strain evidence="2">DRR0105</strain>
    </source>
</reference>
<keyword evidence="3" id="KW-1185">Reference proteome</keyword>
<organism evidence="2 3">
    <name type="scientific">Crotalus adamanteus</name>
    <name type="common">Eastern diamondback rattlesnake</name>
    <dbReference type="NCBI Taxonomy" id="8729"/>
    <lineage>
        <taxon>Eukaryota</taxon>
        <taxon>Metazoa</taxon>
        <taxon>Chordata</taxon>
        <taxon>Craniata</taxon>
        <taxon>Vertebrata</taxon>
        <taxon>Euteleostomi</taxon>
        <taxon>Lepidosauria</taxon>
        <taxon>Squamata</taxon>
        <taxon>Bifurcata</taxon>
        <taxon>Unidentata</taxon>
        <taxon>Episquamata</taxon>
        <taxon>Toxicofera</taxon>
        <taxon>Serpentes</taxon>
        <taxon>Colubroidea</taxon>
        <taxon>Viperidae</taxon>
        <taxon>Crotalinae</taxon>
        <taxon>Crotalus</taxon>
    </lineage>
</organism>
<keyword evidence="1" id="KW-0812">Transmembrane</keyword>
<keyword evidence="1" id="KW-1133">Transmembrane helix</keyword>
<dbReference type="EMBL" id="JAOTOJ010000007">
    <property type="protein sequence ID" value="KAK9399218.1"/>
    <property type="molecule type" value="Genomic_DNA"/>
</dbReference>